<dbReference type="PROSITE" id="PS00523">
    <property type="entry name" value="SULFATASE_1"/>
    <property type="match status" value="1"/>
</dbReference>
<dbReference type="PANTHER" id="PTHR42693:SF50">
    <property type="entry name" value="ARYLSULFATASE H ISOFORM X1"/>
    <property type="match status" value="1"/>
</dbReference>
<dbReference type="FunFam" id="3.30.1120.10:FF:000014">
    <property type="entry name" value="Arylsulfatase family member H"/>
    <property type="match status" value="1"/>
</dbReference>
<evidence type="ECO:0000313" key="8">
    <source>
        <dbReference type="EMBL" id="CAH2220486.1"/>
    </source>
</evidence>
<comment type="similarity">
    <text evidence="2">Belongs to the sulfatase family.</text>
</comment>
<feature type="transmembrane region" description="Helical" evidence="6">
    <location>
        <begin position="215"/>
        <end position="236"/>
    </location>
</feature>
<dbReference type="AlphaFoldDB" id="A0AAD1QZQ9"/>
<dbReference type="InterPro" id="IPR050738">
    <property type="entry name" value="Sulfatase"/>
</dbReference>
<dbReference type="InterPro" id="IPR017850">
    <property type="entry name" value="Alkaline_phosphatase_core_sf"/>
</dbReference>
<keyword evidence="6" id="KW-0812">Transmembrane</keyword>
<comment type="cofactor">
    <cofactor evidence="1">
        <name>Ca(2+)</name>
        <dbReference type="ChEBI" id="CHEBI:29108"/>
    </cofactor>
</comment>
<feature type="transmembrane region" description="Helical" evidence="6">
    <location>
        <begin position="30"/>
        <end position="48"/>
    </location>
</feature>
<name>A0AAD1QZQ9_PELCU</name>
<reference evidence="8" key="1">
    <citation type="submission" date="2022-03" db="EMBL/GenBank/DDBJ databases">
        <authorList>
            <person name="Alioto T."/>
            <person name="Alioto T."/>
            <person name="Gomez Garrido J."/>
        </authorList>
    </citation>
    <scope>NUCLEOTIDE SEQUENCE</scope>
</reference>
<evidence type="ECO:0000256" key="4">
    <source>
        <dbReference type="ARBA" id="ARBA00022801"/>
    </source>
</evidence>
<dbReference type="FunFam" id="3.40.720.10:FF:000233">
    <property type="entry name" value="Predicted protein"/>
    <property type="match status" value="1"/>
</dbReference>
<proteinExistence type="inferred from homology"/>
<dbReference type="GO" id="GO:0004065">
    <property type="term" value="F:arylsulfatase activity"/>
    <property type="evidence" value="ECO:0007669"/>
    <property type="project" value="TreeGrafter"/>
</dbReference>
<dbReference type="Pfam" id="PF00884">
    <property type="entry name" value="Sulfatase"/>
    <property type="match status" value="1"/>
</dbReference>
<dbReference type="Gene3D" id="3.40.720.10">
    <property type="entry name" value="Alkaline Phosphatase, subunit A"/>
    <property type="match status" value="1"/>
</dbReference>
<dbReference type="Pfam" id="PF14707">
    <property type="entry name" value="Sulfatase_C"/>
    <property type="match status" value="1"/>
</dbReference>
<dbReference type="PANTHER" id="PTHR42693">
    <property type="entry name" value="ARYLSULFATASE FAMILY MEMBER"/>
    <property type="match status" value="1"/>
</dbReference>
<keyword evidence="3" id="KW-0479">Metal-binding</keyword>
<feature type="transmembrane region" description="Helical" evidence="6">
    <location>
        <begin position="242"/>
        <end position="266"/>
    </location>
</feature>
<dbReference type="InterPro" id="IPR024607">
    <property type="entry name" value="Sulfatase_CS"/>
</dbReference>
<evidence type="ECO:0000256" key="1">
    <source>
        <dbReference type="ARBA" id="ARBA00001913"/>
    </source>
</evidence>
<evidence type="ECO:0000256" key="3">
    <source>
        <dbReference type="ARBA" id="ARBA00022723"/>
    </source>
</evidence>
<evidence type="ECO:0000259" key="7">
    <source>
        <dbReference type="Pfam" id="PF00884"/>
    </source>
</evidence>
<dbReference type="GO" id="GO:0046872">
    <property type="term" value="F:metal ion binding"/>
    <property type="evidence" value="ECO:0007669"/>
    <property type="project" value="UniProtKB-KW"/>
</dbReference>
<dbReference type="InterPro" id="IPR000917">
    <property type="entry name" value="Sulfatase_N"/>
</dbReference>
<dbReference type="Gene3D" id="3.30.1120.10">
    <property type="match status" value="1"/>
</dbReference>
<dbReference type="Proteomes" id="UP001295444">
    <property type="component" value="Chromosome 01"/>
</dbReference>
<dbReference type="EMBL" id="OW240912">
    <property type="protein sequence ID" value="CAH2220486.1"/>
    <property type="molecule type" value="Genomic_DNA"/>
</dbReference>
<keyword evidence="6" id="KW-0472">Membrane</keyword>
<keyword evidence="6" id="KW-1133">Transmembrane helix</keyword>
<keyword evidence="4" id="KW-0378">Hydrolase</keyword>
<keyword evidence="9" id="KW-1185">Reference proteome</keyword>
<feature type="domain" description="Sulfatase N-terminal" evidence="7">
    <location>
        <begin position="56"/>
        <end position="441"/>
    </location>
</feature>
<keyword evidence="5" id="KW-0106">Calcium</keyword>
<evidence type="ECO:0000313" key="9">
    <source>
        <dbReference type="Proteomes" id="UP001295444"/>
    </source>
</evidence>
<organism evidence="8 9">
    <name type="scientific">Pelobates cultripes</name>
    <name type="common">Western spadefoot toad</name>
    <dbReference type="NCBI Taxonomy" id="61616"/>
    <lineage>
        <taxon>Eukaryota</taxon>
        <taxon>Metazoa</taxon>
        <taxon>Chordata</taxon>
        <taxon>Craniata</taxon>
        <taxon>Vertebrata</taxon>
        <taxon>Euteleostomi</taxon>
        <taxon>Amphibia</taxon>
        <taxon>Batrachia</taxon>
        <taxon>Anura</taxon>
        <taxon>Pelobatoidea</taxon>
        <taxon>Pelobatidae</taxon>
        <taxon>Pelobates</taxon>
    </lineage>
</organism>
<dbReference type="SUPFAM" id="SSF53649">
    <property type="entry name" value="Alkaline phosphatase-like"/>
    <property type="match status" value="1"/>
</dbReference>
<dbReference type="Gene3D" id="1.10.287.550">
    <property type="entry name" value="Helix hairpin bin"/>
    <property type="match status" value="1"/>
</dbReference>
<accession>A0AAD1QZQ9</accession>
<dbReference type="PROSITE" id="PS00149">
    <property type="entry name" value="SULFATASE_2"/>
    <property type="match status" value="1"/>
</dbReference>
<gene>
    <name evidence="8" type="ORF">PECUL_23A039766</name>
</gene>
<sequence>MLCIVGAAREHHSEEDSDTACFFLKRTCTLIHMAAYSVLILLFWAHAIHGMKTSKPNVLLFVADDLGIGDIGCFGNSTIRTPNIDRLASEGVKLTHHLSAAALCTPSRAAFMTGRYPVRSGMTGHGGYAVLLFSAAAGGLPPNETTFPKIVREQGYTTGLIGKWHLGINCESRNDFCHHPLNHGFDYYYGLPLTLVNDCQESKPTEIQMSFKKDLWFYAQLFYVALATIVACRLLNILPVPWIIIILFAICGNAFFMYWFTAHYFYQRWNCIIMRNYEVIEQPMNLEKNAFSVVKEAKAFIRRNRDGPFLLVVSFLHVHTPLFTTKEFRGKSKHKLYGDNIEEMDWMLGEIINVIDQEGLVNNTVTYFTSDHGAYLEGMETSYDLTGYNGIYRGGKGMGGLEGGIRVPGIFRWPGVLPAKTMVDQPTSLMDVFTTVITLTGGKVPQDRIIDGKDLMPLMQGLGPHKHHEFMFHYCMEHLHAARWHDLSSDTVWKVHYISPKFSPEGSGMCRATKLCSCSGNDVIYHVPPLLFNLMSDPSEKYPISQETAPYSQVLQKIQLAVAEHNMTLSQVPQQLYGSNNRWLPSLQVCCGVFPFCSCNKEDNM</sequence>
<evidence type="ECO:0000256" key="6">
    <source>
        <dbReference type="SAM" id="Phobius"/>
    </source>
</evidence>
<evidence type="ECO:0000256" key="2">
    <source>
        <dbReference type="ARBA" id="ARBA00008779"/>
    </source>
</evidence>
<protein>
    <submittedName>
        <fullName evidence="8">Arylsulfatase D-like</fullName>
    </submittedName>
</protein>
<evidence type="ECO:0000256" key="5">
    <source>
        <dbReference type="ARBA" id="ARBA00022837"/>
    </source>
</evidence>